<dbReference type="EMBL" id="RXNS01000002">
    <property type="protein sequence ID" value="RTR06553.1"/>
    <property type="molecule type" value="Genomic_DNA"/>
</dbReference>
<organism evidence="2 3">
    <name type="scientific">Halomonas nitroreducens</name>
    <dbReference type="NCBI Taxonomy" id="447425"/>
    <lineage>
        <taxon>Bacteria</taxon>
        <taxon>Pseudomonadati</taxon>
        <taxon>Pseudomonadota</taxon>
        <taxon>Gammaproteobacteria</taxon>
        <taxon>Oceanospirillales</taxon>
        <taxon>Halomonadaceae</taxon>
        <taxon>Halomonas</taxon>
    </lineage>
</organism>
<feature type="domain" description="N-acetyltransferase" evidence="1">
    <location>
        <begin position="1"/>
        <end position="128"/>
    </location>
</feature>
<dbReference type="Pfam" id="PF00583">
    <property type="entry name" value="Acetyltransf_1"/>
    <property type="match status" value="1"/>
</dbReference>
<dbReference type="SUPFAM" id="SSF55729">
    <property type="entry name" value="Acyl-CoA N-acyltransferases (Nat)"/>
    <property type="match status" value="1"/>
</dbReference>
<dbReference type="InterPro" id="IPR016181">
    <property type="entry name" value="Acyl_CoA_acyltransferase"/>
</dbReference>
<sequence>MNRIIRPETASDAPAIMPLVALVALVAEEDGVLVGHVALSPMPLLAGSHGWYGMGPLAVIPSRQGQGIGSRLVEAALAKLRELGARGCMLVGEPRDSGRFGFRPMPSLVLPGVPTEVFQALSFQEAVPQARVSSHAACDVQY</sequence>
<keyword evidence="2" id="KW-0808">Transferase</keyword>
<proteinExistence type="predicted"/>
<name>A0A3S0HVT2_9GAMM</name>
<dbReference type="GO" id="GO:0016747">
    <property type="term" value="F:acyltransferase activity, transferring groups other than amino-acyl groups"/>
    <property type="evidence" value="ECO:0007669"/>
    <property type="project" value="InterPro"/>
</dbReference>
<evidence type="ECO:0000313" key="2">
    <source>
        <dbReference type="EMBL" id="RTR06553.1"/>
    </source>
</evidence>
<dbReference type="RefSeq" id="WP_126481083.1">
    <property type="nucleotide sequence ID" value="NZ_RXNS01000002.1"/>
</dbReference>
<dbReference type="CDD" id="cd04301">
    <property type="entry name" value="NAT_SF"/>
    <property type="match status" value="1"/>
</dbReference>
<gene>
    <name evidence="2" type="ORF">EKG36_03525</name>
</gene>
<evidence type="ECO:0000313" key="3">
    <source>
        <dbReference type="Proteomes" id="UP000267400"/>
    </source>
</evidence>
<dbReference type="Gene3D" id="3.40.630.30">
    <property type="match status" value="1"/>
</dbReference>
<dbReference type="InterPro" id="IPR000182">
    <property type="entry name" value="GNAT_dom"/>
</dbReference>
<reference evidence="2 3" key="1">
    <citation type="submission" date="2018-12" db="EMBL/GenBank/DDBJ databases">
        <authorList>
            <person name="Yu L."/>
        </authorList>
    </citation>
    <scope>NUCLEOTIDE SEQUENCE [LARGE SCALE GENOMIC DNA]</scope>
    <source>
        <strain evidence="2 3">11S</strain>
    </source>
</reference>
<protein>
    <submittedName>
        <fullName evidence="2">N-acetyltransferase</fullName>
    </submittedName>
</protein>
<comment type="caution">
    <text evidence="2">The sequence shown here is derived from an EMBL/GenBank/DDBJ whole genome shotgun (WGS) entry which is preliminary data.</text>
</comment>
<keyword evidence="3" id="KW-1185">Reference proteome</keyword>
<accession>A0A3S0HVT2</accession>
<dbReference type="AlphaFoldDB" id="A0A3S0HVT2"/>
<dbReference type="OrthoDB" id="9797178at2"/>
<dbReference type="PROSITE" id="PS51186">
    <property type="entry name" value="GNAT"/>
    <property type="match status" value="1"/>
</dbReference>
<evidence type="ECO:0000259" key="1">
    <source>
        <dbReference type="PROSITE" id="PS51186"/>
    </source>
</evidence>
<dbReference type="Proteomes" id="UP000267400">
    <property type="component" value="Unassembled WGS sequence"/>
</dbReference>